<protein>
    <submittedName>
        <fullName evidence="2">Amino acid transporter</fullName>
    </submittedName>
</protein>
<sequence>MRRTFIKKEGVVITTLARYLLGEKCGNRLKTIDELANECRSSVGLTQAALKTLESSGAIRIERRGRNGSYLVEMDNKALLTHVDINNVVCCNALALYPFVRRPGERIESPV</sequence>
<name>A0A2X1LBA7_ECOLX</name>
<evidence type="ECO:0000313" key="3">
    <source>
        <dbReference type="Proteomes" id="UP000250561"/>
    </source>
</evidence>
<organism evidence="2 3">
    <name type="scientific">Escherichia coli</name>
    <dbReference type="NCBI Taxonomy" id="562"/>
    <lineage>
        <taxon>Bacteria</taxon>
        <taxon>Pseudomonadati</taxon>
        <taxon>Pseudomonadota</taxon>
        <taxon>Gammaproteobacteria</taxon>
        <taxon>Enterobacterales</taxon>
        <taxon>Enterobacteriaceae</taxon>
        <taxon>Escherichia</taxon>
    </lineage>
</organism>
<dbReference type="InterPro" id="IPR036388">
    <property type="entry name" value="WH-like_DNA-bd_sf"/>
</dbReference>
<dbReference type="EMBL" id="UARS01000006">
    <property type="protein sequence ID" value="SPW45405.1"/>
    <property type="molecule type" value="Genomic_DNA"/>
</dbReference>
<gene>
    <name evidence="2" type="primary">yhfZ_1</name>
    <name evidence="2" type="ORF">NCTC11126_02669</name>
</gene>
<dbReference type="Gene3D" id="1.10.10.10">
    <property type="entry name" value="Winged helix-like DNA-binding domain superfamily/Winged helix DNA-binding domain"/>
    <property type="match status" value="1"/>
</dbReference>
<dbReference type="AlphaFoldDB" id="A0A2X1LBA7"/>
<evidence type="ECO:0000313" key="2">
    <source>
        <dbReference type="EMBL" id="SPW45405.1"/>
    </source>
</evidence>
<proteinExistence type="predicted"/>
<dbReference type="InterPro" id="IPR041444">
    <property type="entry name" value="HTH_41"/>
</dbReference>
<dbReference type="Pfam" id="PF14502">
    <property type="entry name" value="HTH_41"/>
    <property type="match status" value="1"/>
</dbReference>
<evidence type="ECO:0000259" key="1">
    <source>
        <dbReference type="Pfam" id="PF14502"/>
    </source>
</evidence>
<accession>A0A2X1LBA7</accession>
<reference evidence="2 3" key="1">
    <citation type="submission" date="2018-06" db="EMBL/GenBank/DDBJ databases">
        <authorList>
            <consortium name="Pathogen Informatics"/>
            <person name="Doyle S."/>
        </authorList>
    </citation>
    <scope>NUCLEOTIDE SEQUENCE [LARGE SCALE GENOMIC DNA]</scope>
    <source>
        <strain evidence="2 3">NCTC11126</strain>
    </source>
</reference>
<dbReference type="Proteomes" id="UP000250561">
    <property type="component" value="Unassembled WGS sequence"/>
</dbReference>
<feature type="domain" description="YhfZ helix-turn-helix" evidence="1">
    <location>
        <begin position="24"/>
        <end position="71"/>
    </location>
</feature>